<dbReference type="AlphaFoldDB" id="A0A853D6V8"/>
<dbReference type="Gene3D" id="3.60.21.10">
    <property type="match status" value="1"/>
</dbReference>
<accession>A0A853D6V8</accession>
<keyword evidence="8" id="KW-1185">Reference proteome</keyword>
<evidence type="ECO:0000256" key="5">
    <source>
        <dbReference type="SAM" id="MobiDB-lite"/>
    </source>
</evidence>
<dbReference type="InterPro" id="IPR029052">
    <property type="entry name" value="Metallo-depent_PP-like"/>
</dbReference>
<evidence type="ECO:0000313" key="8">
    <source>
        <dbReference type="Proteomes" id="UP000571817"/>
    </source>
</evidence>
<name>A0A853D6V8_9MICO</name>
<evidence type="ECO:0000313" key="7">
    <source>
        <dbReference type="EMBL" id="NYJ73116.1"/>
    </source>
</evidence>
<evidence type="ECO:0000259" key="6">
    <source>
        <dbReference type="Pfam" id="PF00149"/>
    </source>
</evidence>
<dbReference type="InterPro" id="IPR004843">
    <property type="entry name" value="Calcineurin-like_PHP"/>
</dbReference>
<dbReference type="RefSeq" id="WP_179478161.1">
    <property type="nucleotide sequence ID" value="NZ_JACCFW010000001.1"/>
</dbReference>
<dbReference type="GO" id="GO:0016787">
    <property type="term" value="F:hydrolase activity"/>
    <property type="evidence" value="ECO:0007669"/>
    <property type="project" value="UniProtKB-KW"/>
</dbReference>
<comment type="caution">
    <text evidence="7">The sequence shown here is derived from an EMBL/GenBank/DDBJ whole genome shotgun (WGS) entry which is preliminary data.</text>
</comment>
<evidence type="ECO:0000256" key="3">
    <source>
        <dbReference type="ARBA" id="ARBA00023004"/>
    </source>
</evidence>
<feature type="domain" description="Calcineurin-like phosphoesterase" evidence="6">
    <location>
        <begin position="3"/>
        <end position="179"/>
    </location>
</feature>
<dbReference type="Proteomes" id="UP000571817">
    <property type="component" value="Unassembled WGS sequence"/>
</dbReference>
<dbReference type="Pfam" id="PF00149">
    <property type="entry name" value="Metallophos"/>
    <property type="match status" value="1"/>
</dbReference>
<evidence type="ECO:0000256" key="4">
    <source>
        <dbReference type="ARBA" id="ARBA00025742"/>
    </source>
</evidence>
<gene>
    <name evidence="7" type="ORF">HNR15_000079</name>
</gene>
<organism evidence="7 8">
    <name type="scientific">Allobranchiibius huperziae</name>
    <dbReference type="NCBI Taxonomy" id="1874116"/>
    <lineage>
        <taxon>Bacteria</taxon>
        <taxon>Bacillati</taxon>
        <taxon>Actinomycetota</taxon>
        <taxon>Actinomycetes</taxon>
        <taxon>Micrococcales</taxon>
        <taxon>Dermacoccaceae</taxon>
        <taxon>Allobranchiibius</taxon>
    </lineage>
</organism>
<dbReference type="PANTHER" id="PTHR42988">
    <property type="entry name" value="PHOSPHOHYDROLASE"/>
    <property type="match status" value="1"/>
</dbReference>
<comment type="similarity">
    <text evidence="4">Belongs to the cyclic nucleotide phosphodiesterase class-III family.</text>
</comment>
<keyword evidence="1" id="KW-0479">Metal-binding</keyword>
<feature type="region of interest" description="Disordered" evidence="5">
    <location>
        <begin position="1"/>
        <end position="25"/>
    </location>
</feature>
<dbReference type="GO" id="GO:0046872">
    <property type="term" value="F:metal ion binding"/>
    <property type="evidence" value="ECO:0007669"/>
    <property type="project" value="UniProtKB-KW"/>
</dbReference>
<evidence type="ECO:0000256" key="2">
    <source>
        <dbReference type="ARBA" id="ARBA00022801"/>
    </source>
</evidence>
<protein>
    <submittedName>
        <fullName evidence="7">Calcineurin-like phosphoesterase family protein</fullName>
    </submittedName>
</protein>
<dbReference type="PANTHER" id="PTHR42988:SF2">
    <property type="entry name" value="CYCLIC NUCLEOTIDE PHOSPHODIESTERASE CBUA0032-RELATED"/>
    <property type="match status" value="1"/>
</dbReference>
<keyword evidence="2" id="KW-0378">Hydrolase</keyword>
<reference evidence="7 8" key="1">
    <citation type="submission" date="2020-07" db="EMBL/GenBank/DDBJ databases">
        <title>Sequencing the genomes of 1000 actinobacteria strains.</title>
        <authorList>
            <person name="Klenk H.-P."/>
        </authorList>
    </citation>
    <scope>NUCLEOTIDE SEQUENCE [LARGE SCALE GENOMIC DNA]</scope>
    <source>
        <strain evidence="7 8">DSM 29531</strain>
    </source>
</reference>
<keyword evidence="3" id="KW-0408">Iron</keyword>
<dbReference type="EMBL" id="JACCFW010000001">
    <property type="protein sequence ID" value="NYJ73116.1"/>
    <property type="molecule type" value="Genomic_DNA"/>
</dbReference>
<dbReference type="InterPro" id="IPR050884">
    <property type="entry name" value="CNP_phosphodiesterase-III"/>
</dbReference>
<sequence>MARLLHLSDTHLLGPGSTSPHPDIDPEDRLIAVLSAATAEGPFDAVVVTGDISDDGSGDAVRRVHDLVRPLAPIVVAVPGNHDDTDVVAQVFGTALVRVGAWTIRGAATNVPGEVAGRADPVLDLLGECDGPTVVLMHHPVRSRSAHPWFTLRGAAALEQRLRDHRTPMILLSGHLHQPYEDTVGGVRLYGAPATFYGIAHDGEEWTPHGAPTGALIVDLGEDGTSSARLIDA</sequence>
<proteinExistence type="inferred from homology"/>
<dbReference type="SUPFAM" id="SSF56300">
    <property type="entry name" value="Metallo-dependent phosphatases"/>
    <property type="match status" value="1"/>
</dbReference>
<evidence type="ECO:0000256" key="1">
    <source>
        <dbReference type="ARBA" id="ARBA00022723"/>
    </source>
</evidence>